<evidence type="ECO:0000313" key="1">
    <source>
        <dbReference type="EMBL" id="EIC28342.1"/>
    </source>
</evidence>
<dbReference type="EMBL" id="CM001475">
    <property type="protein sequence ID" value="EIC28342.1"/>
    <property type="molecule type" value="Genomic_DNA"/>
</dbReference>
<gene>
    <name evidence="1" type="ORF">Metal_0491</name>
</gene>
<evidence type="ECO:0000313" key="2">
    <source>
        <dbReference type="Proteomes" id="UP000005090"/>
    </source>
</evidence>
<organism evidence="1 2">
    <name type="scientific">Methylomicrobium album BG8</name>
    <dbReference type="NCBI Taxonomy" id="686340"/>
    <lineage>
        <taxon>Bacteria</taxon>
        <taxon>Pseudomonadati</taxon>
        <taxon>Pseudomonadota</taxon>
        <taxon>Gammaproteobacteria</taxon>
        <taxon>Methylococcales</taxon>
        <taxon>Methylococcaceae</taxon>
        <taxon>Methylomicrobium</taxon>
    </lineage>
</organism>
<sequence length="196" mass="21858">MGCQKISFGKMRCRAGWPNAVKIRRGQGYSWNTKLALLFGFVTCKASFATPRSQSIFMSRVVRPSPSEGCHAVKSSQPRRVRSTVGMQELGQRMEQLPNAYPLMSKGMHSVPYGCSRLAVPDRGRLCRNDVFSLRRPYTPSENALDLAVLRGDRFLLPKRADGFRLKADVRFYGADSGGVDIIANGNRPKEEGRQS</sequence>
<protein>
    <submittedName>
        <fullName evidence="1">Uncharacterized protein</fullName>
    </submittedName>
</protein>
<keyword evidence="2" id="KW-1185">Reference proteome</keyword>
<reference evidence="1 2" key="1">
    <citation type="journal article" date="2013" name="Genome Announc.">
        <title>Genome Sequence of the Obligate Gammaproteobacterial Methanotroph Methylomicrobium album Strain BG8.</title>
        <authorList>
            <person name="Kits K.D."/>
            <person name="Kalyuzhnaya M.G."/>
            <person name="Klotz M.G."/>
            <person name="Jetten M.S."/>
            <person name="Op den Camp H.J."/>
            <person name="Vuilleumier S."/>
            <person name="Bringel F."/>
            <person name="Dispirito A.A."/>
            <person name="Murrell J.C."/>
            <person name="Bruce D."/>
            <person name="Cheng J.F."/>
            <person name="Copeland A."/>
            <person name="Goodwin L."/>
            <person name="Hauser L."/>
            <person name="Lajus A."/>
            <person name="Land M.L."/>
            <person name="Lapidus A."/>
            <person name="Lucas S."/>
            <person name="Medigue C."/>
            <person name="Pitluck S."/>
            <person name="Woyke T."/>
            <person name="Zeytun A."/>
            <person name="Stein L.Y."/>
        </authorList>
    </citation>
    <scope>NUCLEOTIDE SEQUENCE [LARGE SCALE GENOMIC DNA]</scope>
    <source>
        <strain evidence="1 2">BG8</strain>
    </source>
</reference>
<proteinExistence type="predicted"/>
<dbReference type="HOGENOM" id="CLU_1388804_0_0_6"/>
<dbReference type="Proteomes" id="UP000005090">
    <property type="component" value="Chromosome"/>
</dbReference>
<name>H8GNB3_METAL</name>
<dbReference type="AlphaFoldDB" id="H8GNB3"/>
<accession>H8GNB3</accession>